<evidence type="ECO:0000313" key="2">
    <source>
        <dbReference type="EMBL" id="QJW83870.1"/>
    </source>
</evidence>
<protein>
    <submittedName>
        <fullName evidence="2">Uncharacterized protein</fullName>
    </submittedName>
</protein>
<feature type="region of interest" description="Disordered" evidence="1">
    <location>
        <begin position="53"/>
        <end position="79"/>
    </location>
</feature>
<evidence type="ECO:0000313" key="3">
    <source>
        <dbReference type="Proteomes" id="UP000500826"/>
    </source>
</evidence>
<evidence type="ECO:0000256" key="1">
    <source>
        <dbReference type="SAM" id="MobiDB-lite"/>
    </source>
</evidence>
<reference evidence="2 3" key="2">
    <citation type="submission" date="2020-05" db="EMBL/GenBank/DDBJ databases">
        <authorList>
            <person name="Khan S.A."/>
            <person name="Jeon C.O."/>
            <person name="Chun B.H."/>
        </authorList>
    </citation>
    <scope>NUCLEOTIDE SEQUENCE [LARGE SCALE GENOMIC DNA]</scope>
    <source>
        <strain evidence="2 3">H242</strain>
    </source>
</reference>
<sequence>MARRGDDSVRLSDAACQSELVLARVEPGAQEEYKAATARFGGPELRGLLAHHGRRRPPVYEDGDRGIIPMQELKPELQA</sequence>
<gene>
    <name evidence="2" type="ORF">HK414_07280</name>
</gene>
<organism evidence="2 3">
    <name type="scientific">Ramlibacter terrae</name>
    <dbReference type="NCBI Taxonomy" id="2732511"/>
    <lineage>
        <taxon>Bacteria</taxon>
        <taxon>Pseudomonadati</taxon>
        <taxon>Pseudomonadota</taxon>
        <taxon>Betaproteobacteria</taxon>
        <taxon>Burkholderiales</taxon>
        <taxon>Comamonadaceae</taxon>
        <taxon>Ramlibacter</taxon>
    </lineage>
</organism>
<dbReference type="EMBL" id="CP053418">
    <property type="protein sequence ID" value="QJW83870.1"/>
    <property type="molecule type" value="Genomic_DNA"/>
</dbReference>
<dbReference type="Proteomes" id="UP000500826">
    <property type="component" value="Chromosome"/>
</dbReference>
<accession>A0ABX6P367</accession>
<name>A0ABX6P367_9BURK</name>
<keyword evidence="3" id="KW-1185">Reference proteome</keyword>
<proteinExistence type="predicted"/>
<reference evidence="2 3" key="1">
    <citation type="submission" date="2020-05" db="EMBL/GenBank/DDBJ databases">
        <title>Ramlibacter rhizophilus sp. nov., isolated from rhizosphere soil of national flower Mugunghwa from South Korea.</title>
        <authorList>
            <person name="Zheng-Fei Y."/>
            <person name="Huan T."/>
        </authorList>
    </citation>
    <scope>NUCLEOTIDE SEQUENCE [LARGE SCALE GENOMIC DNA]</scope>
    <source>
        <strain evidence="2 3">H242</strain>
    </source>
</reference>